<feature type="compositionally biased region" description="Basic and acidic residues" evidence="1">
    <location>
        <begin position="437"/>
        <end position="448"/>
    </location>
</feature>
<dbReference type="InterPro" id="IPR012340">
    <property type="entry name" value="NA-bd_OB-fold"/>
</dbReference>
<name>A0A0V0QGH4_PSEPJ</name>
<feature type="compositionally biased region" description="Low complexity" evidence="1">
    <location>
        <begin position="392"/>
        <end position="402"/>
    </location>
</feature>
<comment type="caution">
    <text evidence="2">The sequence shown here is derived from an EMBL/GenBank/DDBJ whole genome shotgun (WGS) entry which is preliminary data.</text>
</comment>
<feature type="compositionally biased region" description="Basic and acidic residues" evidence="1">
    <location>
        <begin position="493"/>
        <end position="505"/>
    </location>
</feature>
<feature type="compositionally biased region" description="Low complexity" evidence="1">
    <location>
        <begin position="409"/>
        <end position="427"/>
    </location>
</feature>
<organism evidence="2 3">
    <name type="scientific">Pseudocohnilembus persalinus</name>
    <name type="common">Ciliate</name>
    <dbReference type="NCBI Taxonomy" id="266149"/>
    <lineage>
        <taxon>Eukaryota</taxon>
        <taxon>Sar</taxon>
        <taxon>Alveolata</taxon>
        <taxon>Ciliophora</taxon>
        <taxon>Intramacronucleata</taxon>
        <taxon>Oligohymenophorea</taxon>
        <taxon>Scuticociliatia</taxon>
        <taxon>Philasterida</taxon>
        <taxon>Pseudocohnilembidae</taxon>
        <taxon>Pseudocohnilembus</taxon>
    </lineage>
</organism>
<dbReference type="SUPFAM" id="SSF50249">
    <property type="entry name" value="Nucleic acid-binding proteins"/>
    <property type="match status" value="3"/>
</dbReference>
<dbReference type="AlphaFoldDB" id="A0A0V0QGH4"/>
<feature type="compositionally biased region" description="Low complexity" evidence="1">
    <location>
        <begin position="508"/>
        <end position="525"/>
    </location>
</feature>
<feature type="region of interest" description="Disordered" evidence="1">
    <location>
        <begin position="370"/>
        <end position="525"/>
    </location>
</feature>
<dbReference type="Gene3D" id="2.40.50.140">
    <property type="entry name" value="Nucleic acid-binding proteins"/>
    <property type="match status" value="3"/>
</dbReference>
<gene>
    <name evidence="2" type="ORF">PPERSA_01280</name>
</gene>
<dbReference type="PANTHER" id="PTHR31472:SF5">
    <property type="entry name" value="OS05G0244600 PROTEIN"/>
    <property type="match status" value="1"/>
</dbReference>
<reference evidence="2 3" key="1">
    <citation type="journal article" date="2015" name="Sci. Rep.">
        <title>Genome of the facultative scuticociliatosis pathogen Pseudocohnilembus persalinus provides insight into its virulence through horizontal gene transfer.</title>
        <authorList>
            <person name="Xiong J."/>
            <person name="Wang G."/>
            <person name="Cheng J."/>
            <person name="Tian M."/>
            <person name="Pan X."/>
            <person name="Warren A."/>
            <person name="Jiang C."/>
            <person name="Yuan D."/>
            <person name="Miao W."/>
        </authorList>
    </citation>
    <scope>NUCLEOTIDE SEQUENCE [LARGE SCALE GENOMIC DNA]</scope>
    <source>
        <strain evidence="2">36N120E</strain>
    </source>
</reference>
<evidence type="ECO:0000313" key="2">
    <source>
        <dbReference type="EMBL" id="KRX01377.1"/>
    </source>
</evidence>
<feature type="compositionally biased region" description="Basic and acidic residues" evidence="1">
    <location>
        <begin position="171"/>
        <end position="185"/>
    </location>
</feature>
<evidence type="ECO:0000313" key="3">
    <source>
        <dbReference type="Proteomes" id="UP000054937"/>
    </source>
</evidence>
<proteinExistence type="predicted"/>
<feature type="compositionally biased region" description="Basic and acidic residues" evidence="1">
    <location>
        <begin position="374"/>
        <end position="390"/>
    </location>
</feature>
<dbReference type="Proteomes" id="UP000054937">
    <property type="component" value="Unassembled WGS sequence"/>
</dbReference>
<evidence type="ECO:0000256" key="1">
    <source>
        <dbReference type="SAM" id="MobiDB-lite"/>
    </source>
</evidence>
<dbReference type="EMBL" id="LDAU01000170">
    <property type="protein sequence ID" value="KRX01377.1"/>
    <property type="molecule type" value="Genomic_DNA"/>
</dbReference>
<dbReference type="PANTHER" id="PTHR31472">
    <property type="entry name" value="OS05G0244600 PROTEIN"/>
    <property type="match status" value="1"/>
</dbReference>
<feature type="region of interest" description="Disordered" evidence="1">
    <location>
        <begin position="163"/>
        <end position="185"/>
    </location>
</feature>
<feature type="compositionally biased region" description="Polar residues" evidence="1">
    <location>
        <begin position="469"/>
        <end position="482"/>
    </location>
</feature>
<protein>
    <submittedName>
        <fullName evidence="2">Nucleic acid-binding, OB-fold</fullName>
    </submittedName>
</protein>
<keyword evidence="3" id="KW-1185">Reference proteome</keyword>
<dbReference type="InParanoid" id="A0A0V0QGH4"/>
<feature type="compositionally biased region" description="Low complexity" evidence="1">
    <location>
        <begin position="483"/>
        <end position="492"/>
    </location>
</feature>
<sequence>MATTQEQTQQQQPKQLKFTKLSDIRPNSRDGFNSLVKIIEVQEKQGKREDVVILEGFCADETRYLPFRITATSNETNKTNLTAGKFYNFLNYQAEVYGKLLKINLIQTWSQVQPTEQTIENVQEYYQLNKISDINKDIESGEIKDSRKFYNVLAKIGHIEERKPLGNRQQEQQDDKQISQKEENRKQYEGWCGDETGKINFRIQGQSAKLCQVGSTVLFAECIVAYKDDEVPKITGRVLETSKKIGDINTSNDISISQENTQYKRTEIKDLELGQNGYNVQAKILTANKTTEKVGRNNREIDVVRGQCGDSTGVINYLVRGIYANVIETNKTVLFVNIKSEVDPTEETHRILSGIKGRVIGGQSAIEQVNTQNDKSKQKWEKVVLDDKPNNRNRNQGRGQPRGPRRGNSRGPRQGGDRQNFNNNNNNNRRRYNNNGPRDRDDNRRRSPDYNNNNDNRRGFSGRRGGNRSQSPQQNDYNNRNSNRGPRNQQGGDRNRRNNYDDRRRGNSRSQQQGQNRRSYNGQRN</sequence>
<accession>A0A0V0QGH4</accession>